<feature type="region of interest" description="Disordered" evidence="1">
    <location>
        <begin position="1"/>
        <end position="91"/>
    </location>
</feature>
<name>A0A0A9UD63_ARUDO</name>
<evidence type="ECO:0000256" key="1">
    <source>
        <dbReference type="SAM" id="MobiDB-lite"/>
    </source>
</evidence>
<sequence length="91" mass="9865">MPSFYQEGPPPKAELKKVPPTRAKSPKFTSLRRKSCSDTPQMPEGKNTSAASNRSHRHSIGSSKDANRVQCSPKSGVATKTRAVKSELKAV</sequence>
<reference evidence="2" key="2">
    <citation type="journal article" date="2015" name="Data Brief">
        <title>Shoot transcriptome of the giant reed, Arundo donax.</title>
        <authorList>
            <person name="Barrero R.A."/>
            <person name="Guerrero F.D."/>
            <person name="Moolhuijzen P."/>
            <person name="Goolsby J.A."/>
            <person name="Tidwell J."/>
            <person name="Bellgard S.E."/>
            <person name="Bellgard M.I."/>
        </authorList>
    </citation>
    <scope>NUCLEOTIDE SEQUENCE</scope>
    <source>
        <tissue evidence="2">Shoot tissue taken approximately 20 cm above the soil surface</tissue>
    </source>
</reference>
<dbReference type="AlphaFoldDB" id="A0A0A9UD63"/>
<organism evidence="2">
    <name type="scientific">Arundo donax</name>
    <name type="common">Giant reed</name>
    <name type="synonym">Donax arundinaceus</name>
    <dbReference type="NCBI Taxonomy" id="35708"/>
    <lineage>
        <taxon>Eukaryota</taxon>
        <taxon>Viridiplantae</taxon>
        <taxon>Streptophyta</taxon>
        <taxon>Embryophyta</taxon>
        <taxon>Tracheophyta</taxon>
        <taxon>Spermatophyta</taxon>
        <taxon>Magnoliopsida</taxon>
        <taxon>Liliopsida</taxon>
        <taxon>Poales</taxon>
        <taxon>Poaceae</taxon>
        <taxon>PACMAD clade</taxon>
        <taxon>Arundinoideae</taxon>
        <taxon>Arundineae</taxon>
        <taxon>Arundo</taxon>
    </lineage>
</organism>
<dbReference type="GO" id="GO:0008017">
    <property type="term" value="F:microtubule binding"/>
    <property type="evidence" value="ECO:0007669"/>
    <property type="project" value="InterPro"/>
</dbReference>
<proteinExistence type="predicted"/>
<accession>A0A0A9UD63</accession>
<dbReference type="InterPro" id="IPR044806">
    <property type="entry name" value="WVD2/WDL1-4"/>
</dbReference>
<dbReference type="PANTHER" id="PTHR46372">
    <property type="entry name" value="PROTEIN WVD2-LIKE 3"/>
    <property type="match status" value="1"/>
</dbReference>
<dbReference type="EMBL" id="GBRH01209642">
    <property type="protein sequence ID" value="JAD88253.1"/>
    <property type="molecule type" value="Transcribed_RNA"/>
</dbReference>
<feature type="compositionally biased region" description="Polar residues" evidence="1">
    <location>
        <begin position="60"/>
        <end position="73"/>
    </location>
</feature>
<evidence type="ECO:0000313" key="2">
    <source>
        <dbReference type="EMBL" id="JAD88253.1"/>
    </source>
</evidence>
<dbReference type="GO" id="GO:0000226">
    <property type="term" value="P:microtubule cytoskeleton organization"/>
    <property type="evidence" value="ECO:0007669"/>
    <property type="project" value="InterPro"/>
</dbReference>
<dbReference type="PANTHER" id="PTHR46372:SF24">
    <property type="entry name" value="OS03G0799100 PROTEIN"/>
    <property type="match status" value="1"/>
</dbReference>
<reference evidence="2" key="1">
    <citation type="submission" date="2014-09" db="EMBL/GenBank/DDBJ databases">
        <authorList>
            <person name="Magalhaes I.L.F."/>
            <person name="Oliveira U."/>
            <person name="Santos F.R."/>
            <person name="Vidigal T.H.D.A."/>
            <person name="Brescovit A.D."/>
            <person name="Santos A.J."/>
        </authorList>
    </citation>
    <scope>NUCLEOTIDE SEQUENCE</scope>
    <source>
        <tissue evidence="2">Shoot tissue taken approximately 20 cm above the soil surface</tissue>
    </source>
</reference>
<protein>
    <submittedName>
        <fullName evidence="2">Uncharacterized protein</fullName>
    </submittedName>
</protein>